<evidence type="ECO:0000313" key="9">
    <source>
        <dbReference type="Proteomes" id="UP000323386"/>
    </source>
</evidence>
<evidence type="ECO:0000256" key="6">
    <source>
        <dbReference type="SAM" id="MobiDB-lite"/>
    </source>
</evidence>
<comment type="subcellular location">
    <subcellularLocation>
        <location evidence="1">Endomembrane system</location>
    </subcellularLocation>
</comment>
<dbReference type="SUPFAM" id="SSF48371">
    <property type="entry name" value="ARM repeat"/>
    <property type="match status" value="1"/>
</dbReference>
<evidence type="ECO:0000313" key="8">
    <source>
        <dbReference type="EMBL" id="SPO41204.1"/>
    </source>
</evidence>
<keyword evidence="9" id="KW-1185">Reference proteome</keyword>
<feature type="domain" description="Clathrin/coatomer adaptor adaptin-like N-terminal" evidence="7">
    <location>
        <begin position="55"/>
        <end position="545"/>
    </location>
</feature>
<keyword evidence="4" id="KW-0653">Protein transport</keyword>
<keyword evidence="5" id="KW-0472">Membrane</keyword>
<dbReference type="EMBL" id="OOIP01000025">
    <property type="protein sequence ID" value="SPO41204.1"/>
    <property type="molecule type" value="Genomic_DNA"/>
</dbReference>
<dbReference type="GO" id="GO:0016192">
    <property type="term" value="P:vesicle-mediated transport"/>
    <property type="evidence" value="ECO:0007669"/>
    <property type="project" value="InterPro"/>
</dbReference>
<feature type="compositionally biased region" description="Low complexity" evidence="6">
    <location>
        <begin position="292"/>
        <end position="310"/>
    </location>
</feature>
<evidence type="ECO:0000256" key="4">
    <source>
        <dbReference type="ARBA" id="ARBA00022927"/>
    </source>
</evidence>
<dbReference type="Gene3D" id="1.25.10.10">
    <property type="entry name" value="Leucine-rich Repeat Variant"/>
    <property type="match status" value="1"/>
</dbReference>
<dbReference type="InterPro" id="IPR026739">
    <property type="entry name" value="AP_beta"/>
</dbReference>
<reference evidence="8 9" key="1">
    <citation type="submission" date="2018-03" db="EMBL/GenBank/DDBJ databases">
        <authorList>
            <person name="Guldener U."/>
        </authorList>
    </citation>
    <scope>NUCLEOTIDE SEQUENCE [LARGE SCALE GENOMIC DNA]</scope>
    <source>
        <strain evidence="8 9">DAOM196992</strain>
    </source>
</reference>
<feature type="region of interest" description="Disordered" evidence="6">
    <location>
        <begin position="267"/>
        <end position="350"/>
    </location>
</feature>
<dbReference type="GO" id="GO:0006886">
    <property type="term" value="P:intracellular protein transport"/>
    <property type="evidence" value="ECO:0007669"/>
    <property type="project" value="InterPro"/>
</dbReference>
<dbReference type="GO" id="GO:0012505">
    <property type="term" value="C:endomembrane system"/>
    <property type="evidence" value="ECO:0007669"/>
    <property type="project" value="UniProtKB-SubCell"/>
</dbReference>
<comment type="similarity">
    <text evidence="2">Belongs to the adaptor complexes large subunit family.</text>
</comment>
<gene>
    <name evidence="8" type="ORF">PSFLO_06686</name>
</gene>
<dbReference type="InterPro" id="IPR016024">
    <property type="entry name" value="ARM-type_fold"/>
</dbReference>
<feature type="compositionally biased region" description="Low complexity" evidence="6">
    <location>
        <begin position="885"/>
        <end position="897"/>
    </location>
</feature>
<keyword evidence="3" id="KW-0813">Transport</keyword>
<protein>
    <submittedName>
        <fullName evidence="8">Related to Beta3 protein (Ruby)</fullName>
    </submittedName>
</protein>
<dbReference type="Pfam" id="PF01602">
    <property type="entry name" value="Adaptin_N"/>
    <property type="match status" value="1"/>
</dbReference>
<dbReference type="InterPro" id="IPR002553">
    <property type="entry name" value="Clathrin/coatomer_adapt-like_N"/>
</dbReference>
<sequence>MAYSNSSRALAFLTETSEDAIAALKGIVGGAGSAKYLDTSEDKVSLITSQIDSSRDEDRIHGLTRIVAMISKGRDASSFLPGVLKLTSSTNMDVRKLVYIILLRYGNSNPDLTLLSINSFQRDLSDPSPLIRAMALRVLSAIKVKMVSAIVLMAVSKATRDPNLYVRKIAALAVPKCFELDRTQLPSLLESLSTLLSDRSPFVLGAALAAFQEMCPDRWDLLHPHYRKICHALADVDEWGQITCLEVLMRYSRANFVQPTVASLASPGQGQEAQVEASGQASSGSGREKTGATAARSETRAAAPASAPKAMHSALESFLEGEEGPRTDAIGTASPSSGEKPSSSSSTSASASIDRDLELLLVKAEPLLQNRNPAVVMAAARLIYYLAPASRHHVLARPIVRLVSRSTPDVVYLVLLSALDIARSSPELFAPYATAFFLGPAHVEPAHVSLLKLDMLTVVCNRVNVALALPELAEHVRSPSDLIATHAVGCLGRLAAKLPDACRDRCLAALLDLLKQKQRREGAIKASARDAVVAKAVLIIKDLVHDQRQEGGAGSAAGGETTASIVLRLASLLFGAPPKPSASATEASAGAAARKKRPKVVGKGAILHPGARASILWLLGQDCREVVPQPSSALGAGKTLAELVLPDILRRCAINFANEASIVKLQILTVSTKVFAFLPSAVAASEDAAQLIEAVTKVHFYLLRLARYDLDFDVRDRARLCKGLTAGLVDVPATSSPSPSQHADDGRDGGIAREILDAVRRATQAVGEWSEEGDANLKGVRLRREQVVHILFEGKSIPSDLADQLEADRKREPDSIGGSGGGTALASKLGSLSLALDGKLIRGWHATALPPWSTPEDATPASKRDPPPLPSTAPSGGLSAGGSGTTTPLSASALASARSFSSNDFQPGGSGAGTGGKVVLVPLESTRSSPVPSNREGKSSSTAGGATTKGRYKDLDAFLDESSDDEDAETESESDFEVDRAAREDSEFGGEESDSGQDAEDESDAESVDDDDHDDDDDDDDDEEEEEGTSAWKS</sequence>
<dbReference type="Proteomes" id="UP000323386">
    <property type="component" value="Unassembled WGS sequence"/>
</dbReference>
<organism evidence="8 9">
    <name type="scientific">Pseudozyma flocculosa</name>
    <dbReference type="NCBI Taxonomy" id="84751"/>
    <lineage>
        <taxon>Eukaryota</taxon>
        <taxon>Fungi</taxon>
        <taxon>Dikarya</taxon>
        <taxon>Basidiomycota</taxon>
        <taxon>Ustilaginomycotina</taxon>
        <taxon>Ustilaginomycetes</taxon>
        <taxon>Ustilaginales</taxon>
        <taxon>Ustilaginaceae</taxon>
        <taxon>Pseudozyma</taxon>
    </lineage>
</organism>
<name>A0A5C3F9X2_9BASI</name>
<feature type="region of interest" description="Disordered" evidence="6">
    <location>
        <begin position="848"/>
        <end position="1034"/>
    </location>
</feature>
<proteinExistence type="inferred from homology"/>
<feature type="compositionally biased region" description="Low complexity" evidence="6">
    <location>
        <begin position="333"/>
        <end position="350"/>
    </location>
</feature>
<evidence type="ECO:0000256" key="2">
    <source>
        <dbReference type="ARBA" id="ARBA00006613"/>
    </source>
</evidence>
<dbReference type="OrthoDB" id="10254310at2759"/>
<evidence type="ECO:0000256" key="5">
    <source>
        <dbReference type="ARBA" id="ARBA00023136"/>
    </source>
</evidence>
<feature type="compositionally biased region" description="Acidic residues" evidence="6">
    <location>
        <begin position="957"/>
        <end position="976"/>
    </location>
</feature>
<evidence type="ECO:0000256" key="3">
    <source>
        <dbReference type="ARBA" id="ARBA00022448"/>
    </source>
</evidence>
<accession>A0A5C3F9X2</accession>
<dbReference type="InterPro" id="IPR011989">
    <property type="entry name" value="ARM-like"/>
</dbReference>
<feature type="compositionally biased region" description="Acidic residues" evidence="6">
    <location>
        <begin position="987"/>
        <end position="1028"/>
    </location>
</feature>
<evidence type="ECO:0000256" key="1">
    <source>
        <dbReference type="ARBA" id="ARBA00004308"/>
    </source>
</evidence>
<dbReference type="AlphaFoldDB" id="A0A5C3F9X2"/>
<feature type="compositionally biased region" description="Basic and acidic residues" evidence="6">
    <location>
        <begin position="977"/>
        <end position="986"/>
    </location>
</feature>
<evidence type="ECO:0000259" key="7">
    <source>
        <dbReference type="Pfam" id="PF01602"/>
    </source>
</evidence>
<feature type="compositionally biased region" description="Polar residues" evidence="6">
    <location>
        <begin position="267"/>
        <end position="285"/>
    </location>
</feature>
<dbReference type="PANTHER" id="PTHR11134">
    <property type="entry name" value="ADAPTOR COMPLEX SUBUNIT BETA FAMILY MEMBER"/>
    <property type="match status" value="1"/>
</dbReference>
<dbReference type="GO" id="GO:0030123">
    <property type="term" value="C:AP-3 adaptor complex"/>
    <property type="evidence" value="ECO:0007669"/>
    <property type="project" value="UniProtKB-UniRule"/>
</dbReference>